<gene>
    <name evidence="1" type="ORF">NPX13_g5928</name>
</gene>
<reference evidence="1" key="1">
    <citation type="submission" date="2022-07" db="EMBL/GenBank/DDBJ databases">
        <title>Genome Sequence of Xylaria arbuscula.</title>
        <authorList>
            <person name="Buettner E."/>
        </authorList>
    </citation>
    <scope>NUCLEOTIDE SEQUENCE</scope>
    <source>
        <strain evidence="1">VT107</strain>
    </source>
</reference>
<dbReference type="Proteomes" id="UP001148614">
    <property type="component" value="Unassembled WGS sequence"/>
</dbReference>
<evidence type="ECO:0000313" key="2">
    <source>
        <dbReference type="Proteomes" id="UP001148614"/>
    </source>
</evidence>
<accession>A0A9W8TKL0</accession>
<organism evidence="1 2">
    <name type="scientific">Xylaria arbuscula</name>
    <dbReference type="NCBI Taxonomy" id="114810"/>
    <lineage>
        <taxon>Eukaryota</taxon>
        <taxon>Fungi</taxon>
        <taxon>Dikarya</taxon>
        <taxon>Ascomycota</taxon>
        <taxon>Pezizomycotina</taxon>
        <taxon>Sordariomycetes</taxon>
        <taxon>Xylariomycetidae</taxon>
        <taxon>Xylariales</taxon>
        <taxon>Xylariaceae</taxon>
        <taxon>Xylaria</taxon>
    </lineage>
</organism>
<proteinExistence type="predicted"/>
<protein>
    <submittedName>
        <fullName evidence="1">Uncharacterized protein</fullName>
    </submittedName>
</protein>
<keyword evidence="2" id="KW-1185">Reference proteome</keyword>
<dbReference type="AlphaFoldDB" id="A0A9W8TKL0"/>
<sequence length="251" mass="28244">MSHWLSRGKRQSAKEKKRQAQTRLWWDGGVLETLEGVVGLRANHCQLNFFLTTISDHQRRDQREGYSERRAPTAPTGFCRPLPALPARLPLKLHGNYDLWAPPQPWNPPEPEASFQLNQGLVFMRFMLIAIPELPLAHLFYPALNQKWRHVLPGAAHRDWGCQVKLEGAWGGRDQGASVSELNSILHYLDIGINFTANTSLAAGPLLGLSAPLLTTRRGVGHLGEKQVIDWLTLSLVMQHLGIYIDSKSIR</sequence>
<evidence type="ECO:0000313" key="1">
    <source>
        <dbReference type="EMBL" id="KAJ3569882.1"/>
    </source>
</evidence>
<dbReference type="EMBL" id="JANPWZ010000988">
    <property type="protein sequence ID" value="KAJ3569882.1"/>
    <property type="molecule type" value="Genomic_DNA"/>
</dbReference>
<name>A0A9W8TKL0_9PEZI</name>
<comment type="caution">
    <text evidence="1">The sequence shown here is derived from an EMBL/GenBank/DDBJ whole genome shotgun (WGS) entry which is preliminary data.</text>
</comment>